<evidence type="ECO:0000256" key="2">
    <source>
        <dbReference type="SAM" id="Phobius"/>
    </source>
</evidence>
<keyword evidence="2" id="KW-1133">Transmembrane helix</keyword>
<comment type="caution">
    <text evidence="3">The sequence shown here is derived from an EMBL/GenBank/DDBJ whole genome shotgun (WGS) entry which is preliminary data.</text>
</comment>
<sequence length="314" mass="32794">MTVVLVLAVLVLLGTSLWLLHESRHAHDPVVSFVKGKPGLMEIAYLRDGRERVADTVIVRMLELRRIELGPEGRVTVLDPVPDNAVERALFRSCGTDWGSTLPGLHFDLRTDAQVLALEDPLVRRGLLIPPGRMKPWRWAAGIQVASMVVTALLSLLLLGLGRAGVFASVLPWIALVLVVAGIVLRVKCHPEWIGHELTAEGRAFVGKLRDDGWDSTDPATHPAGLAGVVALHGVDAIEDEELRKQLRKAAGSVGSSFRSSAAGSAAAASSSSSSSSSSSGGSSCGTACSSCSSHSSHSCSSSSCSSCGGGGCS</sequence>
<proteinExistence type="predicted"/>
<keyword evidence="2" id="KW-0812">Transmembrane</keyword>
<keyword evidence="2" id="KW-0472">Membrane</keyword>
<evidence type="ECO:0008006" key="5">
    <source>
        <dbReference type="Google" id="ProtNLM"/>
    </source>
</evidence>
<dbReference type="EMBL" id="BNBD01000001">
    <property type="protein sequence ID" value="GHF30888.1"/>
    <property type="molecule type" value="Genomic_DNA"/>
</dbReference>
<feature type="transmembrane region" description="Helical" evidence="2">
    <location>
        <begin position="166"/>
        <end position="185"/>
    </location>
</feature>
<gene>
    <name evidence="3" type="ORF">GCM10010218_10260</name>
</gene>
<dbReference type="InterPro" id="IPR026467">
    <property type="entry name" value="Ser/Gly_Cys_C_dom"/>
</dbReference>
<keyword evidence="4" id="KW-1185">Reference proteome</keyword>
<reference evidence="3" key="2">
    <citation type="submission" date="2020-09" db="EMBL/GenBank/DDBJ databases">
        <authorList>
            <person name="Sun Q."/>
            <person name="Ohkuma M."/>
        </authorList>
    </citation>
    <scope>NUCLEOTIDE SEQUENCE</scope>
    <source>
        <strain evidence="3">JCM 4059</strain>
    </source>
</reference>
<dbReference type="RefSeq" id="WP_190128117.1">
    <property type="nucleotide sequence ID" value="NZ_BNBD01000001.1"/>
</dbReference>
<protein>
    <recommendedName>
        <fullName evidence="5">TIGR04222 domain-containing membrane protein</fullName>
    </recommendedName>
</protein>
<name>A0A919AX84_9ACTN</name>
<dbReference type="NCBIfam" id="TIGR04222">
    <property type="entry name" value="near_uncomplex"/>
    <property type="match status" value="1"/>
</dbReference>
<evidence type="ECO:0000256" key="1">
    <source>
        <dbReference type="SAM" id="MobiDB-lite"/>
    </source>
</evidence>
<dbReference type="AlphaFoldDB" id="A0A919AX84"/>
<organism evidence="3 4">
    <name type="scientific">Streptomyces mashuensis</name>
    <dbReference type="NCBI Taxonomy" id="33904"/>
    <lineage>
        <taxon>Bacteria</taxon>
        <taxon>Bacillati</taxon>
        <taxon>Actinomycetota</taxon>
        <taxon>Actinomycetes</taxon>
        <taxon>Kitasatosporales</taxon>
        <taxon>Streptomycetaceae</taxon>
        <taxon>Streptomyces</taxon>
    </lineage>
</organism>
<accession>A0A919AX84</accession>
<feature type="compositionally biased region" description="Low complexity" evidence="1">
    <location>
        <begin position="268"/>
        <end position="307"/>
    </location>
</feature>
<evidence type="ECO:0000313" key="3">
    <source>
        <dbReference type="EMBL" id="GHF30888.1"/>
    </source>
</evidence>
<feature type="region of interest" description="Disordered" evidence="1">
    <location>
        <begin position="268"/>
        <end position="314"/>
    </location>
</feature>
<feature type="transmembrane region" description="Helical" evidence="2">
    <location>
        <begin position="137"/>
        <end position="159"/>
    </location>
</feature>
<evidence type="ECO:0000313" key="4">
    <source>
        <dbReference type="Proteomes" id="UP000638313"/>
    </source>
</evidence>
<dbReference type="Proteomes" id="UP000638313">
    <property type="component" value="Unassembled WGS sequence"/>
</dbReference>
<reference evidence="3" key="1">
    <citation type="journal article" date="2014" name="Int. J. Syst. Evol. Microbiol.">
        <title>Complete genome sequence of Corynebacterium casei LMG S-19264T (=DSM 44701T), isolated from a smear-ripened cheese.</title>
        <authorList>
            <consortium name="US DOE Joint Genome Institute (JGI-PGF)"/>
            <person name="Walter F."/>
            <person name="Albersmeier A."/>
            <person name="Kalinowski J."/>
            <person name="Ruckert C."/>
        </authorList>
    </citation>
    <scope>NUCLEOTIDE SEQUENCE</scope>
    <source>
        <strain evidence="3">JCM 4059</strain>
    </source>
</reference>